<evidence type="ECO:0000259" key="2">
    <source>
        <dbReference type="Pfam" id="PF01548"/>
    </source>
</evidence>
<gene>
    <name evidence="4" type="ORF">D5R40_32410</name>
</gene>
<evidence type="ECO:0000259" key="3">
    <source>
        <dbReference type="Pfam" id="PF02371"/>
    </source>
</evidence>
<dbReference type="PANTHER" id="PTHR33055:SF3">
    <property type="entry name" value="PUTATIVE TRANSPOSASE FOR IS117-RELATED"/>
    <property type="match status" value="1"/>
</dbReference>
<evidence type="ECO:0000313" key="5">
    <source>
        <dbReference type="Proteomes" id="UP000269154"/>
    </source>
</evidence>
<dbReference type="Pfam" id="PF02371">
    <property type="entry name" value="Transposase_20"/>
    <property type="match status" value="1"/>
</dbReference>
<feature type="domain" description="Transposase IS110-like N-terminal" evidence="2">
    <location>
        <begin position="8"/>
        <end position="164"/>
    </location>
</feature>
<dbReference type="RefSeq" id="WP_124155773.1">
    <property type="nucleotide sequence ID" value="NZ_CAWOLW010000377.1"/>
</dbReference>
<dbReference type="GO" id="GO:0006313">
    <property type="term" value="P:DNA transposition"/>
    <property type="evidence" value="ECO:0007669"/>
    <property type="project" value="InterPro"/>
</dbReference>
<keyword evidence="5" id="KW-1185">Reference proteome</keyword>
<dbReference type="InterPro" id="IPR003346">
    <property type="entry name" value="Transposase_20"/>
</dbReference>
<organism evidence="4 5">
    <name type="scientific">Okeania hirsuta</name>
    <dbReference type="NCBI Taxonomy" id="1458930"/>
    <lineage>
        <taxon>Bacteria</taxon>
        <taxon>Bacillati</taxon>
        <taxon>Cyanobacteriota</taxon>
        <taxon>Cyanophyceae</taxon>
        <taxon>Oscillatoriophycideae</taxon>
        <taxon>Oscillatoriales</taxon>
        <taxon>Microcoleaceae</taxon>
        <taxon>Okeania</taxon>
    </lineage>
</organism>
<accession>A0A3N6NRS6</accession>
<dbReference type="EMBL" id="RCBY01000438">
    <property type="protein sequence ID" value="RQH19764.1"/>
    <property type="molecule type" value="Genomic_DNA"/>
</dbReference>
<reference evidence="4 5" key="1">
    <citation type="journal article" date="2018" name="ACS Chem. Biol.">
        <title>Ketoreductase domain dysfunction expands chemodiversity: malyngamide biosynthesis in the cyanobacterium Okeania hirsuta.</title>
        <authorList>
            <person name="Moss N.A."/>
            <person name="Leao T."/>
            <person name="Rankin M."/>
            <person name="McCullough T.M."/>
            <person name="Qu P."/>
            <person name="Korobeynikov A."/>
            <person name="Smith J.L."/>
            <person name="Gerwick L."/>
            <person name="Gerwick W.H."/>
        </authorList>
    </citation>
    <scope>NUCLEOTIDE SEQUENCE [LARGE SCALE GENOMIC DNA]</scope>
    <source>
        <strain evidence="4 5">PAB10Feb10-1</strain>
    </source>
</reference>
<dbReference type="AlphaFoldDB" id="A0A3N6NRS6"/>
<feature type="coiled-coil region" evidence="1">
    <location>
        <begin position="169"/>
        <end position="196"/>
    </location>
</feature>
<dbReference type="OrthoDB" id="964423at2"/>
<proteinExistence type="predicted"/>
<evidence type="ECO:0000256" key="1">
    <source>
        <dbReference type="SAM" id="Coils"/>
    </source>
</evidence>
<dbReference type="GO" id="GO:0004803">
    <property type="term" value="F:transposase activity"/>
    <property type="evidence" value="ECO:0007669"/>
    <property type="project" value="InterPro"/>
</dbReference>
<feature type="domain" description="Transposase IS116/IS110/IS902 C-terminal" evidence="3">
    <location>
        <begin position="205"/>
        <end position="290"/>
    </location>
</feature>
<dbReference type="GO" id="GO:0003677">
    <property type="term" value="F:DNA binding"/>
    <property type="evidence" value="ECO:0007669"/>
    <property type="project" value="InterPro"/>
</dbReference>
<name>A0A3N6NRS6_9CYAN</name>
<comment type="caution">
    <text evidence="4">The sequence shown here is derived from an EMBL/GenBank/DDBJ whole genome shotgun (WGS) entry which is preliminary data.</text>
</comment>
<dbReference type="Proteomes" id="UP000269154">
    <property type="component" value="Unassembled WGS sequence"/>
</dbReference>
<dbReference type="Pfam" id="PF01548">
    <property type="entry name" value="DEDD_Tnp_IS110"/>
    <property type="match status" value="1"/>
</dbReference>
<dbReference type="InterPro" id="IPR047650">
    <property type="entry name" value="Transpos_IS110"/>
</dbReference>
<dbReference type="InterPro" id="IPR002525">
    <property type="entry name" value="Transp_IS110-like_N"/>
</dbReference>
<dbReference type="NCBIfam" id="NF033542">
    <property type="entry name" value="transpos_IS110"/>
    <property type="match status" value="1"/>
</dbReference>
<dbReference type="PANTHER" id="PTHR33055">
    <property type="entry name" value="TRANSPOSASE FOR INSERTION SEQUENCE ELEMENT IS1111A"/>
    <property type="match status" value="1"/>
</dbReference>
<evidence type="ECO:0000313" key="4">
    <source>
        <dbReference type="EMBL" id="RQH19764.1"/>
    </source>
</evidence>
<sequence length="345" mass="39720">MEKFSLFIGIDLGKGEFYAAFRHQSQFVKERKYENTASGIARFIKDIKAFGLDPNQVLIALEHCGVYLEKLLMALYGEGLFTWLWNPLIAKHAPLDLTRHKDDPRDAKSMAILAQNYQAKARRYTPPSAREREIKALSLLRRQLIKQRTQLINQQKNNLDKALPLPLAEEVFQQLIDTLTAQIKQVEKQLQKTLLQSERFKRVYTILTSIPGIGPVTATQLIEISRGFTTFSSEIALAKYAGTLPLKHLSGSSIKRKPRSSKKANKQLKVNLTMGATSQIRKGMFFENFYRYKTEVQKMEHLKVINIIRNTLLKLAVKLVKLDQEFDPDIFRKNKKSWHVFLTLS</sequence>
<protein>
    <submittedName>
        <fullName evidence="4">IS110 family transposase</fullName>
    </submittedName>
</protein>
<keyword evidence="1" id="KW-0175">Coiled coil</keyword>